<dbReference type="InterPro" id="IPR044429">
    <property type="entry name" value="SETD4_SET"/>
</dbReference>
<gene>
    <name evidence="2" type="ORF">ASIM_LOCUS14122</name>
</gene>
<evidence type="ECO:0000259" key="1">
    <source>
        <dbReference type="PROSITE" id="PS50280"/>
    </source>
</evidence>
<dbReference type="PANTHER" id="PTHR13271">
    <property type="entry name" value="UNCHARACTERIZED PUTATIVE METHYLTRANSFERASE"/>
    <property type="match status" value="1"/>
</dbReference>
<keyword evidence="3" id="KW-1185">Reference proteome</keyword>
<accession>A0A0M3K1H0</accession>
<dbReference type="Pfam" id="PF00856">
    <property type="entry name" value="SET"/>
    <property type="match status" value="1"/>
</dbReference>
<feature type="domain" description="SET" evidence="1">
    <location>
        <begin position="16"/>
        <end position="252"/>
    </location>
</feature>
<dbReference type="InterPro" id="IPR046341">
    <property type="entry name" value="SET_dom_sf"/>
</dbReference>
<dbReference type="PROSITE" id="PS50280">
    <property type="entry name" value="SET"/>
    <property type="match status" value="1"/>
</dbReference>
<reference evidence="4" key="1">
    <citation type="submission" date="2017-02" db="UniProtKB">
        <authorList>
            <consortium name="WormBaseParasite"/>
        </authorList>
    </citation>
    <scope>IDENTIFICATION</scope>
</reference>
<protein>
    <submittedName>
        <fullName evidence="4">SET domain-containing protein</fullName>
    </submittedName>
</protein>
<dbReference type="GO" id="GO:0016279">
    <property type="term" value="F:protein-lysine N-methyltransferase activity"/>
    <property type="evidence" value="ECO:0007669"/>
    <property type="project" value="InterPro"/>
</dbReference>
<evidence type="ECO:0000313" key="4">
    <source>
        <dbReference type="WBParaSite" id="ASIM_0001471201-mRNA-1"/>
    </source>
</evidence>
<dbReference type="OrthoDB" id="341421at2759"/>
<dbReference type="AlphaFoldDB" id="A0A0M3K1H0"/>
<evidence type="ECO:0000313" key="2">
    <source>
        <dbReference type="EMBL" id="VDK51547.1"/>
    </source>
</evidence>
<organism evidence="4">
    <name type="scientific">Anisakis simplex</name>
    <name type="common">Herring worm</name>
    <dbReference type="NCBI Taxonomy" id="6269"/>
    <lineage>
        <taxon>Eukaryota</taxon>
        <taxon>Metazoa</taxon>
        <taxon>Ecdysozoa</taxon>
        <taxon>Nematoda</taxon>
        <taxon>Chromadorea</taxon>
        <taxon>Rhabditida</taxon>
        <taxon>Spirurina</taxon>
        <taxon>Ascaridomorpha</taxon>
        <taxon>Ascaridoidea</taxon>
        <taxon>Anisakidae</taxon>
        <taxon>Anisakis</taxon>
        <taxon>Anisakis simplex complex</taxon>
    </lineage>
</organism>
<dbReference type="InterPro" id="IPR050600">
    <property type="entry name" value="SETD3_SETD6_MTase"/>
</dbReference>
<dbReference type="PANTHER" id="PTHR13271:SF151">
    <property type="entry name" value="SET DOMAIN-CONTAINING PROTEIN 4"/>
    <property type="match status" value="1"/>
</dbReference>
<dbReference type="CDD" id="cd19177">
    <property type="entry name" value="SET_SETD4"/>
    <property type="match status" value="1"/>
</dbReference>
<reference evidence="2 3" key="2">
    <citation type="submission" date="2018-11" db="EMBL/GenBank/DDBJ databases">
        <authorList>
            <consortium name="Pathogen Informatics"/>
        </authorList>
    </citation>
    <scope>NUCLEOTIDE SEQUENCE [LARGE SCALE GENOMIC DNA]</scope>
</reference>
<dbReference type="SUPFAM" id="SSF82199">
    <property type="entry name" value="SET domain"/>
    <property type="match status" value="1"/>
</dbReference>
<dbReference type="EMBL" id="UYRR01031626">
    <property type="protein sequence ID" value="VDK51547.1"/>
    <property type="molecule type" value="Genomic_DNA"/>
</dbReference>
<proteinExistence type="predicted"/>
<dbReference type="Gene3D" id="3.90.1410.10">
    <property type="entry name" value="set domain protein methyltransferase, domain 1"/>
    <property type="match status" value="1"/>
</dbReference>
<dbReference type="InterPro" id="IPR001214">
    <property type="entry name" value="SET_dom"/>
</dbReference>
<name>A0A0M3K1H0_ANISI</name>
<evidence type="ECO:0000313" key="3">
    <source>
        <dbReference type="Proteomes" id="UP000267096"/>
    </source>
</evidence>
<dbReference type="Proteomes" id="UP000267096">
    <property type="component" value="Unassembled WGS sequence"/>
</dbReference>
<sequence length="395" mass="45755">METFLKWVHTEGCHFDGVEIRRCLDADDSGYGIFALRTFRINETIISVPPKLMITAGAIADTQKYKEILKRGRLQPFEVLVVFFLLEQSTDSVWSPYLDILPKSFSTPAFTESAINPDYLPLSVRQMWINQQSELKNMFEKVGHLNSLIVHSYHPRFKICDVLKPSKQEPSWQHFLWAWHVVNTRCIYIENKPHPLVDNCNGDTLAVIPLVDMLNHANDYQAMALWDNVTKCYKVIGTRTISDGDQIFVCYGGHSNEFLWIEYGFRMNNNIYNKVHITYELLVALARHIGLKFTDAHVEAVKRVALPCTLYATDAMPSFGLKASLRILQLRFDELQEWSAIVYSADTKTESNVCVVAFLNKLLEIFRMKMKRVPEKFRWLWMEEVSILEECIKNA</sequence>
<dbReference type="WBParaSite" id="ASIM_0001471201-mRNA-1">
    <property type="protein sequence ID" value="ASIM_0001471201-mRNA-1"/>
    <property type="gene ID" value="ASIM_0001471201"/>
</dbReference>